<accession>A0A8T2LB97</accession>
<evidence type="ECO:0000256" key="3">
    <source>
        <dbReference type="ARBA" id="ARBA00022737"/>
    </source>
</evidence>
<dbReference type="Proteomes" id="UP000752171">
    <property type="component" value="Unassembled WGS sequence"/>
</dbReference>
<gene>
    <name evidence="8" type="primary">TTC29</name>
    <name evidence="8" type="ORF">AMEX_G15966</name>
</gene>
<dbReference type="SUPFAM" id="SSF48452">
    <property type="entry name" value="TPR-like"/>
    <property type="match status" value="1"/>
</dbReference>
<organism evidence="8 9">
    <name type="scientific">Astyanax mexicanus</name>
    <name type="common">Blind cave fish</name>
    <name type="synonym">Astyanax fasciatus mexicanus</name>
    <dbReference type="NCBI Taxonomy" id="7994"/>
    <lineage>
        <taxon>Eukaryota</taxon>
        <taxon>Metazoa</taxon>
        <taxon>Chordata</taxon>
        <taxon>Craniata</taxon>
        <taxon>Vertebrata</taxon>
        <taxon>Euteleostomi</taxon>
        <taxon>Actinopterygii</taxon>
        <taxon>Neopterygii</taxon>
        <taxon>Teleostei</taxon>
        <taxon>Ostariophysi</taxon>
        <taxon>Characiformes</taxon>
        <taxon>Characoidei</taxon>
        <taxon>Acestrorhamphidae</taxon>
        <taxon>Acestrorhamphinae</taxon>
        <taxon>Astyanax</taxon>
    </lineage>
</organism>
<dbReference type="Gene3D" id="1.25.40.10">
    <property type="entry name" value="Tetratricopeptide repeat domain"/>
    <property type="match status" value="1"/>
</dbReference>
<name>A0A8T2LB97_ASTMX</name>
<dbReference type="PANTHER" id="PTHR46630:SF1">
    <property type="entry name" value="TETRATRICOPEPTIDE REPEAT PROTEIN 29"/>
    <property type="match status" value="1"/>
</dbReference>
<feature type="region of interest" description="Disordered" evidence="7">
    <location>
        <begin position="391"/>
        <end position="425"/>
    </location>
</feature>
<dbReference type="PANTHER" id="PTHR46630">
    <property type="entry name" value="TETRATRICOPEPTIDE REPEAT PROTEIN 29"/>
    <property type="match status" value="1"/>
</dbReference>
<keyword evidence="4" id="KW-0802">TPR repeat</keyword>
<keyword evidence="3" id="KW-0677">Repeat</keyword>
<dbReference type="GO" id="GO:0036126">
    <property type="term" value="C:sperm flagellum"/>
    <property type="evidence" value="ECO:0007669"/>
    <property type="project" value="TreeGrafter"/>
</dbReference>
<proteinExistence type="predicted"/>
<comment type="caution">
    <text evidence="8">The sequence shown here is derived from an EMBL/GenBank/DDBJ whole genome shotgun (WGS) entry which is preliminary data.</text>
</comment>
<evidence type="ECO:0000256" key="5">
    <source>
        <dbReference type="ARBA" id="ARBA00040665"/>
    </source>
</evidence>
<feature type="compositionally biased region" description="Basic and acidic residues" evidence="7">
    <location>
        <begin position="413"/>
        <end position="425"/>
    </location>
</feature>
<dbReference type="GO" id="GO:0003341">
    <property type="term" value="P:cilium movement"/>
    <property type="evidence" value="ECO:0007669"/>
    <property type="project" value="TreeGrafter"/>
</dbReference>
<evidence type="ECO:0000256" key="1">
    <source>
        <dbReference type="ARBA" id="ARBA00004496"/>
    </source>
</evidence>
<dbReference type="EMBL" id="JAICCE010000013">
    <property type="protein sequence ID" value="KAG9268993.1"/>
    <property type="molecule type" value="Genomic_DNA"/>
</dbReference>
<dbReference type="InterPro" id="IPR011990">
    <property type="entry name" value="TPR-like_helical_dom_sf"/>
</dbReference>
<feature type="compositionally biased region" description="Polar residues" evidence="7">
    <location>
        <begin position="391"/>
        <end position="402"/>
    </location>
</feature>
<reference evidence="8 9" key="1">
    <citation type="submission" date="2021-07" db="EMBL/GenBank/DDBJ databases">
        <authorList>
            <person name="Imarazene B."/>
            <person name="Zahm M."/>
            <person name="Klopp C."/>
            <person name="Cabau C."/>
            <person name="Beille S."/>
            <person name="Jouanno E."/>
            <person name="Castinel A."/>
            <person name="Lluch J."/>
            <person name="Gil L."/>
            <person name="Kuchtly C."/>
            <person name="Lopez Roques C."/>
            <person name="Donnadieu C."/>
            <person name="Parrinello H."/>
            <person name="Journot L."/>
            <person name="Du K."/>
            <person name="Schartl M."/>
            <person name="Retaux S."/>
            <person name="Guiguen Y."/>
        </authorList>
    </citation>
    <scope>NUCLEOTIDE SEQUENCE [LARGE SCALE GENOMIC DNA]</scope>
    <source>
        <strain evidence="8">Pach_M1</strain>
        <tissue evidence="8">Testis</tissue>
    </source>
</reference>
<dbReference type="GO" id="GO:0005737">
    <property type="term" value="C:cytoplasm"/>
    <property type="evidence" value="ECO:0007669"/>
    <property type="project" value="UniProtKB-SubCell"/>
</dbReference>
<evidence type="ECO:0000256" key="6">
    <source>
        <dbReference type="ARBA" id="ARBA00044739"/>
    </source>
</evidence>
<evidence type="ECO:0000256" key="2">
    <source>
        <dbReference type="ARBA" id="ARBA00022490"/>
    </source>
</evidence>
<protein>
    <recommendedName>
        <fullName evidence="5">Tetratricopeptide repeat protein 29</fullName>
    </recommendedName>
</protein>
<evidence type="ECO:0000313" key="9">
    <source>
        <dbReference type="Proteomes" id="UP000752171"/>
    </source>
</evidence>
<dbReference type="InterPro" id="IPR051476">
    <property type="entry name" value="Bac_ResReg_Asp_Phosphatase"/>
</dbReference>
<dbReference type="AlphaFoldDB" id="A0A8T2LB97"/>
<sequence>MFLRQKSGFDPDLHQRPASSNTCLVEKVKHADLSCPEGEKRLTITVSECDIARFRNPLYQNLCVSMLQEGFHLSFEKFFSLLKRSRASRLPLEDQHHKLEMLREHLTRAEGAERAGQYEVVCDGYSALAGFFSGSGDEWLQEFFFHLGFFSSCRIKSDGGRREAEARAHLGHLHLKRGELDQALEHYGKYQCLVAGQPWRDEGGRSYQSRGEEGLCRIYFLLSEKHLQNNENQRAAEILTNAYYITKQGDDRRMEGEAAFRLAVANQSLRNHTTAKQFLNRFVEISTALGDSDSLGKAYKAYAKSLESEGKQNESLQYLQKYADISQEKNQEQNLLDSCMSLGYVFSSRGEFDAAWECFMRVMERGGAGSVEAQAAAGAARGFTLLPEFSATITNTTNNQSEPPHTPLLHQHTPHDKKEGGSDRS</sequence>
<comment type="subcellular location">
    <subcellularLocation>
        <location evidence="1">Cytoplasm</location>
    </subcellularLocation>
</comment>
<evidence type="ECO:0000256" key="4">
    <source>
        <dbReference type="ARBA" id="ARBA00022803"/>
    </source>
</evidence>
<comment type="function">
    <text evidence="6">Axonemal protein which is implicated in axonemal and/or peri-axonemal structure assembly and regulates flagellum assembly and beating and therefore sperm motility.</text>
</comment>
<evidence type="ECO:0000313" key="8">
    <source>
        <dbReference type="EMBL" id="KAG9268993.1"/>
    </source>
</evidence>
<keyword evidence="2" id="KW-0963">Cytoplasm</keyword>
<evidence type="ECO:0000256" key="7">
    <source>
        <dbReference type="SAM" id="MobiDB-lite"/>
    </source>
</evidence>